<evidence type="ECO:0000256" key="2">
    <source>
        <dbReference type="ARBA" id="ARBA00023002"/>
    </source>
</evidence>
<evidence type="ECO:0008006" key="8">
    <source>
        <dbReference type="Google" id="ProtNLM"/>
    </source>
</evidence>
<evidence type="ECO:0000256" key="5">
    <source>
        <dbReference type="SAM" id="Phobius"/>
    </source>
</evidence>
<feature type="region of interest" description="Disordered" evidence="4">
    <location>
        <begin position="1"/>
        <end position="27"/>
    </location>
</feature>
<dbReference type="EMBL" id="CAOQHR010000001">
    <property type="protein sequence ID" value="CAI6277560.1"/>
    <property type="molecule type" value="Genomic_DNA"/>
</dbReference>
<dbReference type="Proteomes" id="UP001152607">
    <property type="component" value="Unassembled WGS sequence"/>
</dbReference>
<evidence type="ECO:0000313" key="7">
    <source>
        <dbReference type="Proteomes" id="UP001152607"/>
    </source>
</evidence>
<evidence type="ECO:0000256" key="1">
    <source>
        <dbReference type="ARBA" id="ARBA00004685"/>
    </source>
</evidence>
<evidence type="ECO:0000256" key="4">
    <source>
        <dbReference type="SAM" id="MobiDB-lite"/>
    </source>
</evidence>
<accession>A0A9W4U476</accession>
<dbReference type="AlphaFoldDB" id="A0A9W4U476"/>
<keyword evidence="7" id="KW-1185">Reference proteome</keyword>
<comment type="similarity">
    <text evidence="3">Belongs to the ustYa family.</text>
</comment>
<reference evidence="6" key="1">
    <citation type="submission" date="2023-01" db="EMBL/GenBank/DDBJ databases">
        <authorList>
            <person name="Van Ghelder C."/>
            <person name="Rancurel C."/>
        </authorList>
    </citation>
    <scope>NUCLEOTIDE SEQUENCE</scope>
    <source>
        <strain evidence="6">CNCM I-4278</strain>
    </source>
</reference>
<keyword evidence="5" id="KW-1133">Transmembrane helix</keyword>
<evidence type="ECO:0000313" key="6">
    <source>
        <dbReference type="EMBL" id="CAI6277560.1"/>
    </source>
</evidence>
<dbReference type="GO" id="GO:0016491">
    <property type="term" value="F:oxidoreductase activity"/>
    <property type="evidence" value="ECO:0007669"/>
    <property type="project" value="UniProtKB-KW"/>
</dbReference>
<organism evidence="6 7">
    <name type="scientific">Periconia digitata</name>
    <dbReference type="NCBI Taxonomy" id="1303443"/>
    <lineage>
        <taxon>Eukaryota</taxon>
        <taxon>Fungi</taxon>
        <taxon>Dikarya</taxon>
        <taxon>Ascomycota</taxon>
        <taxon>Pezizomycotina</taxon>
        <taxon>Dothideomycetes</taxon>
        <taxon>Pleosporomycetidae</taxon>
        <taxon>Pleosporales</taxon>
        <taxon>Massarineae</taxon>
        <taxon>Periconiaceae</taxon>
        <taxon>Periconia</taxon>
    </lineage>
</organism>
<comment type="caution">
    <text evidence="6">The sequence shown here is derived from an EMBL/GenBank/DDBJ whole genome shotgun (WGS) entry which is preliminary data.</text>
</comment>
<evidence type="ECO:0000256" key="3">
    <source>
        <dbReference type="ARBA" id="ARBA00035112"/>
    </source>
</evidence>
<protein>
    <recommendedName>
        <fullName evidence="8">Tat pathway signal sequence</fullName>
    </recommendedName>
</protein>
<proteinExistence type="inferred from homology"/>
<keyword evidence="2" id="KW-0560">Oxidoreductase</keyword>
<dbReference type="PANTHER" id="PTHR33365">
    <property type="entry name" value="YALI0B05434P"/>
    <property type="match status" value="1"/>
</dbReference>
<name>A0A9W4U476_9PLEO</name>
<gene>
    <name evidence="6" type="ORF">PDIGIT_LOCUS1976</name>
</gene>
<comment type="pathway">
    <text evidence="1">Mycotoxin biosynthesis.</text>
</comment>
<dbReference type="InterPro" id="IPR021765">
    <property type="entry name" value="UstYa-like"/>
</dbReference>
<sequence>MESKENSASVPFLSSRDSSDESTSFSVDYERAGGPRITHPLNRRWWMPPQYVYVGLLSILLLSLGFAAGLSVPRAASAGEATGSSIVAKIPVTFQEEAIFSGPPSDESNAAWDALIPLGRGFVELNSSHTDTDREGRYCVSVFHQLHCLEMIRQGFYGAQMHTEKAKPTPVAPDGGPVSPIPGDFHKHRPAPSKPGSGAHHADSHMQHCFDYLRQALMCASDTSLEERSDEISGVKGWGTTHQCRDFESVKEWAEMHRYSEEKGIHN</sequence>
<feature type="transmembrane region" description="Helical" evidence="5">
    <location>
        <begin position="51"/>
        <end position="72"/>
    </location>
</feature>
<keyword evidence="5" id="KW-0472">Membrane</keyword>
<dbReference type="GO" id="GO:0043386">
    <property type="term" value="P:mycotoxin biosynthetic process"/>
    <property type="evidence" value="ECO:0007669"/>
    <property type="project" value="InterPro"/>
</dbReference>
<dbReference type="Pfam" id="PF11807">
    <property type="entry name" value="UstYa"/>
    <property type="match status" value="1"/>
</dbReference>
<keyword evidence="5" id="KW-0812">Transmembrane</keyword>
<dbReference type="PANTHER" id="PTHR33365:SF11">
    <property type="entry name" value="TAT PATHWAY SIGNAL SEQUENCE"/>
    <property type="match status" value="1"/>
</dbReference>
<dbReference type="OrthoDB" id="3687641at2759"/>